<keyword evidence="2" id="KW-1185">Reference proteome</keyword>
<dbReference type="EMBL" id="CP019082">
    <property type="protein sequence ID" value="APW61612.1"/>
    <property type="molecule type" value="Genomic_DNA"/>
</dbReference>
<dbReference type="STRING" id="1387353.BSF38_03134"/>
<dbReference type="KEGG" id="pbor:BSF38_03134"/>
<evidence type="ECO:0008006" key="3">
    <source>
        <dbReference type="Google" id="ProtNLM"/>
    </source>
</evidence>
<protein>
    <recommendedName>
        <fullName evidence="3">Carboxypeptidase regulatory-like domain-containing protein</fullName>
    </recommendedName>
</protein>
<dbReference type="Proteomes" id="UP000186309">
    <property type="component" value="Chromosome"/>
</dbReference>
<dbReference type="InterPro" id="IPR008969">
    <property type="entry name" value="CarboxyPept-like_regulatory"/>
</dbReference>
<dbReference type="SUPFAM" id="SSF49464">
    <property type="entry name" value="Carboxypeptidase regulatory domain-like"/>
    <property type="match status" value="1"/>
</dbReference>
<dbReference type="Pfam" id="PF13620">
    <property type="entry name" value="CarboxypepD_reg"/>
    <property type="match status" value="1"/>
</dbReference>
<evidence type="ECO:0000313" key="1">
    <source>
        <dbReference type="EMBL" id="APW61612.1"/>
    </source>
</evidence>
<accession>A0A1U7CRQ3</accession>
<sequence>MKNLLRGTKRRLAMVIRLLLLAVVVGLPGAADELLPVTVEVVDEGTGKPVAAFSYRARYRAPGQVSPEVETWTKVESASGSFIVQAPRACRLSVEFRWIDAKAGTELRDEFIIRSSDDPRRVVMKLKRGATVHGTVLDAGTGKAVAGATVVPVVVSLKRDEAQQATTDKDGHYELRGVDLEQGVWVSHPDYAPHESKLDVDKPEESRFDRFLTPLPANTNLQGTVRDPDGNPLEDVTIQGSDGHSAQTARDGTYAVRDAGRHLTYKKEGYIEKEVHGDALKAGQVVVLERRYPLAGQVSRPDGRPVESFSFEVSPNPSANPWNWTHMPITVKDRQGRFSIGNDRSGRAWVGVRAEGFAAWEGWADVAGESKPLIVRLDPGVAASGKVVLPVGARGEVQGTLVPRRITLSEWESGSGSSAKEFGTLTSTVGVDGGLRFDHVRPDRYILKLAGPDVTTKELAFDVPAEGFDLGTIRLAIAGRGRIEGCVFRSAEHGGGAWAFANGYARGPDFRKDDMVEFLSDEDGRFSADGVPEGLVKVGFPYHVFDVINADEWVVQVLAGQTTQVHLLDPSESRPLAIEFRIGDGSKEQYGSGTGLGARRGVENVTTREPMLRVELTPRSQKPLSFVDPDWEELDAQRRIVHSDVTPGEYRLRVIDWLGSSDFEEGLLAEQDIAVPTGERMPVRFSLGAGCITGRVLGSDDLLDRIEVIAQPRAGKGPARRARADTDGNFCVRYLDPGDYTVFAHDPKAGWLRVENVAVASNAVDVGGHRLAPGGTILGSIAFPRPCAVPDEVVAIGPGGVVLRLPFEVFSSFDRFELDGLWPGVWAITVRSLGDVLATTTAEVVGTEKVRVDLATSIKQGP</sequence>
<reference evidence="2" key="1">
    <citation type="submission" date="2016-12" db="EMBL/GenBank/DDBJ databases">
        <title>Comparative genomics of four Isosphaeraceae planctomycetes: a common pool of plasmids and glycoside hydrolase genes.</title>
        <authorList>
            <person name="Ivanova A."/>
        </authorList>
    </citation>
    <scope>NUCLEOTIDE SEQUENCE [LARGE SCALE GENOMIC DNA]</scope>
    <source>
        <strain evidence="2">PX4</strain>
    </source>
</reference>
<name>A0A1U7CRQ3_9BACT</name>
<dbReference type="AlphaFoldDB" id="A0A1U7CRQ3"/>
<gene>
    <name evidence="1" type="ORF">BSF38_03134</name>
</gene>
<proteinExistence type="predicted"/>
<dbReference type="RefSeq" id="WP_168189386.1">
    <property type="nucleotide sequence ID" value="NZ_CP019082.1"/>
</dbReference>
<dbReference type="Gene3D" id="2.60.40.1120">
    <property type="entry name" value="Carboxypeptidase-like, regulatory domain"/>
    <property type="match status" value="1"/>
</dbReference>
<organism evidence="1 2">
    <name type="scientific">Paludisphaera borealis</name>
    <dbReference type="NCBI Taxonomy" id="1387353"/>
    <lineage>
        <taxon>Bacteria</taxon>
        <taxon>Pseudomonadati</taxon>
        <taxon>Planctomycetota</taxon>
        <taxon>Planctomycetia</taxon>
        <taxon>Isosphaerales</taxon>
        <taxon>Isosphaeraceae</taxon>
        <taxon>Paludisphaera</taxon>
    </lineage>
</organism>
<evidence type="ECO:0000313" key="2">
    <source>
        <dbReference type="Proteomes" id="UP000186309"/>
    </source>
</evidence>